<dbReference type="InterPro" id="IPR002182">
    <property type="entry name" value="NB-ARC"/>
</dbReference>
<dbReference type="InterPro" id="IPR035994">
    <property type="entry name" value="Nucleoside_phosphorylase_sf"/>
</dbReference>
<dbReference type="Gene3D" id="3.40.50.300">
    <property type="entry name" value="P-loop containing nucleotide triphosphate hydrolases"/>
    <property type="match status" value="1"/>
</dbReference>
<feature type="repeat" description="TPR" evidence="1">
    <location>
        <begin position="946"/>
        <end position="979"/>
    </location>
</feature>
<dbReference type="PROSITE" id="PS50005">
    <property type="entry name" value="TPR"/>
    <property type="match status" value="3"/>
</dbReference>
<feature type="repeat" description="TPR" evidence="1">
    <location>
        <begin position="736"/>
        <end position="769"/>
    </location>
</feature>
<dbReference type="AlphaFoldDB" id="A0A9W9NNN8"/>
<dbReference type="InterPro" id="IPR027417">
    <property type="entry name" value="P-loop_NTPase"/>
</dbReference>
<evidence type="ECO:0000313" key="4">
    <source>
        <dbReference type="Proteomes" id="UP001150941"/>
    </source>
</evidence>
<dbReference type="Gene3D" id="3.40.50.1580">
    <property type="entry name" value="Nucleoside phosphorylase domain"/>
    <property type="match status" value="1"/>
</dbReference>
<dbReference type="InterPro" id="IPR011990">
    <property type="entry name" value="TPR-like_helical_dom_sf"/>
</dbReference>
<feature type="domain" description="NB-ARC" evidence="2">
    <location>
        <begin position="331"/>
        <end position="502"/>
    </location>
</feature>
<dbReference type="InterPro" id="IPR053137">
    <property type="entry name" value="NLR-like"/>
</dbReference>
<evidence type="ECO:0000313" key="3">
    <source>
        <dbReference type="EMBL" id="KAJ5223315.1"/>
    </source>
</evidence>
<dbReference type="PRINTS" id="PR00364">
    <property type="entry name" value="DISEASERSIST"/>
</dbReference>
<reference evidence="3" key="2">
    <citation type="journal article" date="2023" name="IMA Fungus">
        <title>Comparative genomic study of the Penicillium genus elucidates a diverse pangenome and 15 lateral gene transfer events.</title>
        <authorList>
            <person name="Petersen C."/>
            <person name="Sorensen T."/>
            <person name="Nielsen M.R."/>
            <person name="Sondergaard T.E."/>
            <person name="Sorensen J.L."/>
            <person name="Fitzpatrick D.A."/>
            <person name="Frisvad J.C."/>
            <person name="Nielsen K.L."/>
        </authorList>
    </citation>
    <scope>NUCLEOTIDE SEQUENCE</scope>
    <source>
        <strain evidence="3">IBT 19713</strain>
    </source>
</reference>
<keyword evidence="1" id="KW-0802">TPR repeat</keyword>
<evidence type="ECO:0000256" key="1">
    <source>
        <dbReference type="PROSITE-ProRule" id="PRU00339"/>
    </source>
</evidence>
<dbReference type="GO" id="GO:0009116">
    <property type="term" value="P:nucleoside metabolic process"/>
    <property type="evidence" value="ECO:0007669"/>
    <property type="project" value="InterPro"/>
</dbReference>
<dbReference type="SUPFAM" id="SSF53167">
    <property type="entry name" value="Purine and uridine phosphorylases"/>
    <property type="match status" value="1"/>
</dbReference>
<feature type="repeat" description="TPR" evidence="1">
    <location>
        <begin position="904"/>
        <end position="937"/>
    </location>
</feature>
<dbReference type="InterPro" id="IPR019734">
    <property type="entry name" value="TPR_rpt"/>
</dbReference>
<gene>
    <name evidence="3" type="ORF">N7468_007857</name>
</gene>
<dbReference type="Pfam" id="PF13424">
    <property type="entry name" value="TPR_12"/>
    <property type="match status" value="3"/>
</dbReference>
<name>A0A9W9NNN8_9EURO</name>
<dbReference type="PANTHER" id="PTHR46082:SF6">
    <property type="entry name" value="AAA+ ATPASE DOMAIN-CONTAINING PROTEIN-RELATED"/>
    <property type="match status" value="1"/>
</dbReference>
<protein>
    <recommendedName>
        <fullName evidence="2">NB-ARC domain-containing protein</fullName>
    </recommendedName>
</protein>
<dbReference type="GeneID" id="83204456"/>
<dbReference type="GO" id="GO:0003824">
    <property type="term" value="F:catalytic activity"/>
    <property type="evidence" value="ECO:0007669"/>
    <property type="project" value="InterPro"/>
</dbReference>
<proteinExistence type="predicted"/>
<dbReference type="SMART" id="SM00028">
    <property type="entry name" value="TPR"/>
    <property type="match status" value="6"/>
</dbReference>
<reference evidence="3" key="1">
    <citation type="submission" date="2022-11" db="EMBL/GenBank/DDBJ databases">
        <authorList>
            <person name="Petersen C."/>
        </authorList>
    </citation>
    <scope>NUCLEOTIDE SEQUENCE</scope>
    <source>
        <strain evidence="3">IBT 19713</strain>
    </source>
</reference>
<dbReference type="OrthoDB" id="1658288at2759"/>
<dbReference type="EMBL" id="JAPQKS010000006">
    <property type="protein sequence ID" value="KAJ5223315.1"/>
    <property type="molecule type" value="Genomic_DNA"/>
</dbReference>
<sequence length="1001" mass="111091">MEARIPLSHEDYTVGWICALPLEMAAAKLMLDAIHPSLPRPPNDHNTYILGNVGEHNVVIAGLPSGAYGNTSATSVGMQLLSSFRAVRIGLVVGIAGGVPSNYADIRLGDIVVSQPSDTSGGVVQYDLGKVLSDGRFTRTGMLNRPPKVLLTALATLQAHHLTEESRVSEFVSSIQAKMLPRKATTFARPTEKDCLFQAEYDHVGSSTCLGCDRSKLSSRPPRDHQEPVVHYGLIGSANRVLKDGRQRDQLARDLGIYCVEMEAAGLMNDFPWYAAAVAAAYAKELLLVVPPDIHSTPTAHAVPDSDLIHRFDVPSDLTAVPVIENFLGRQDELDQLWQYLQPKNPQSRKVAIIHGLGGIGKTQLAIRFARSHKDDFTAIFWLSGKDRGTLLQHLSSVLPRLPGQSQNDEAANEEEVEQRARHVLRWLALEGNSRWLIIFDNVDQYLPVNGATGDAYDIAEFFPTADHGSILLTSRLQGLTELGKSFQLNKLDSKDAIQLLLQSTGLSARDTFGRLEGNPDTLTLATRLDGLPLAIVIAGSFMRETGTSVTEYLQYYQESWSELQLRSNPHRQYQQGNILQTWIISYREIQKRNPHAAKLLLLLAHFDNRDIWYELIKSSRYSSNIPVWLENTISSGLAFKIGVKDLIGFSLLETKEQVGSYTIHPVVQDWCIYLSSTDKDANSTLLHELALISVGCSVPSSRDRNSSELQQRLIPHANYVGREVWSSGSIDNAVWEAYNRLGSLYYDQGKLKEAEEIYQYSLVGKENAFGPDHTSTLATVNNLGLLYSDQGKLKEAEEMYQRALVGYQKVLGPDDMSVLSIVNNLGVLYRDQGRLKEAEAMHQRALVGHEKVLGLDYTSTLTIVNNLGVLYSDQGKLKEAKAMYQRALVGYEKVLGLDHTSTLDTVNNLGVLYRDQGKLKEAEAMYQRALVGKEKTLGPDHISTLTTVENLGLLYRYQGKLKEAEQMYQRALVGYEKALGPDHNTTQQVVQRLNALSIVN</sequence>
<accession>A0A9W9NNN8</accession>
<dbReference type="RefSeq" id="XP_058327498.1">
    <property type="nucleotide sequence ID" value="XM_058477153.1"/>
</dbReference>
<dbReference type="SUPFAM" id="SSF48452">
    <property type="entry name" value="TPR-like"/>
    <property type="match status" value="1"/>
</dbReference>
<evidence type="ECO:0000259" key="2">
    <source>
        <dbReference type="Pfam" id="PF00931"/>
    </source>
</evidence>
<dbReference type="SUPFAM" id="SSF52540">
    <property type="entry name" value="P-loop containing nucleoside triphosphate hydrolases"/>
    <property type="match status" value="1"/>
</dbReference>
<dbReference type="Pfam" id="PF00931">
    <property type="entry name" value="NB-ARC"/>
    <property type="match status" value="1"/>
</dbReference>
<organism evidence="3 4">
    <name type="scientific">Penicillium chermesinum</name>
    <dbReference type="NCBI Taxonomy" id="63820"/>
    <lineage>
        <taxon>Eukaryota</taxon>
        <taxon>Fungi</taxon>
        <taxon>Dikarya</taxon>
        <taxon>Ascomycota</taxon>
        <taxon>Pezizomycotina</taxon>
        <taxon>Eurotiomycetes</taxon>
        <taxon>Eurotiomycetidae</taxon>
        <taxon>Eurotiales</taxon>
        <taxon>Aspergillaceae</taxon>
        <taxon>Penicillium</taxon>
    </lineage>
</organism>
<dbReference type="GO" id="GO:0043531">
    <property type="term" value="F:ADP binding"/>
    <property type="evidence" value="ECO:0007669"/>
    <property type="project" value="InterPro"/>
</dbReference>
<dbReference type="Proteomes" id="UP001150941">
    <property type="component" value="Unassembled WGS sequence"/>
</dbReference>
<keyword evidence="4" id="KW-1185">Reference proteome</keyword>
<dbReference type="Gene3D" id="1.25.40.10">
    <property type="entry name" value="Tetratricopeptide repeat domain"/>
    <property type="match status" value="2"/>
</dbReference>
<comment type="caution">
    <text evidence="3">The sequence shown here is derived from an EMBL/GenBank/DDBJ whole genome shotgun (WGS) entry which is preliminary data.</text>
</comment>
<dbReference type="PANTHER" id="PTHR46082">
    <property type="entry name" value="ATP/GTP-BINDING PROTEIN-RELATED"/>
    <property type="match status" value="1"/>
</dbReference>